<feature type="signal peptide" evidence="1">
    <location>
        <begin position="1"/>
        <end position="22"/>
    </location>
</feature>
<evidence type="ECO:0000313" key="3">
    <source>
        <dbReference type="Proteomes" id="UP000219353"/>
    </source>
</evidence>
<keyword evidence="3" id="KW-1185">Reference proteome</keyword>
<dbReference type="AlphaFoldDB" id="A0A285I260"/>
<sequence length="326" mass="35220">MNNNVVKKAIVVSLLAGAPAVAANPALQLTGDMTVSGLSSGGYMAVQFHLAFSEQVNGAAIIAGGPLYCAQNSLAIAFAHCMGKPDAKPDLTAINQYLNQLEQARLLPGKQNLKDDKVWILHGTQDTTVHPNVGKALVSQYQQWLAPENLRFVADQEFAHHFPTDNSQGTACDVSAPPFIANCNYDAAGELLSHLLGELEPKVDTTTGNLWQLTQSQAASQLATTGYAYVPQRCAAGHPCRLHISFHGCKQHVAAVDDAYLRHTGLNHYADSNDLVILYPQAAPSAFNPHGCWDWWGYTGEQYISRQAPQLQAVMLMAKQLTTADN</sequence>
<keyword evidence="1" id="KW-0732">Signal</keyword>
<dbReference type="Gene3D" id="3.40.50.1820">
    <property type="entry name" value="alpha/beta hydrolase"/>
    <property type="match status" value="2"/>
</dbReference>
<dbReference type="InterPro" id="IPR029058">
    <property type="entry name" value="AB_hydrolase_fold"/>
</dbReference>
<accession>A0A285I260</accession>
<reference evidence="3" key="1">
    <citation type="submission" date="2017-09" db="EMBL/GenBank/DDBJ databases">
        <authorList>
            <person name="Varghese N."/>
            <person name="Submissions S."/>
        </authorList>
    </citation>
    <scope>NUCLEOTIDE SEQUENCE [LARGE SCALE GENOMIC DNA]</scope>
    <source>
        <strain evidence="3">CGMCC 1.12461</strain>
    </source>
</reference>
<dbReference type="SUPFAM" id="SSF53474">
    <property type="entry name" value="alpha/beta-Hydrolases"/>
    <property type="match status" value="1"/>
</dbReference>
<evidence type="ECO:0000256" key="1">
    <source>
        <dbReference type="SAM" id="SignalP"/>
    </source>
</evidence>
<dbReference type="PANTHER" id="PTHR42972">
    <property type="entry name" value="TOL-PAL SYSTEM PROTEIN TOLB"/>
    <property type="match status" value="1"/>
</dbReference>
<evidence type="ECO:0000313" key="2">
    <source>
        <dbReference type="EMBL" id="SNY42062.1"/>
    </source>
</evidence>
<dbReference type="RefSeq" id="WP_097109669.1">
    <property type="nucleotide sequence ID" value="NZ_OBEB01000001.1"/>
</dbReference>
<dbReference type="Proteomes" id="UP000219353">
    <property type="component" value="Unassembled WGS sequence"/>
</dbReference>
<name>A0A285I260_9GAMM</name>
<protein>
    <submittedName>
        <fullName evidence="2">Esterase PHB depolymerase</fullName>
    </submittedName>
</protein>
<feature type="chain" id="PRO_5012018293" evidence="1">
    <location>
        <begin position="23"/>
        <end position="326"/>
    </location>
</feature>
<dbReference type="PANTHER" id="PTHR42972:SF8">
    <property type="entry name" value="POLYHYDROXYBUTYRATE DEPOLYMERASE"/>
    <property type="match status" value="1"/>
</dbReference>
<proteinExistence type="predicted"/>
<dbReference type="EMBL" id="OBEB01000001">
    <property type="protein sequence ID" value="SNY42062.1"/>
    <property type="molecule type" value="Genomic_DNA"/>
</dbReference>
<dbReference type="OrthoDB" id="505233at2"/>
<gene>
    <name evidence="2" type="ORF">SAMN06297280_0386</name>
</gene>
<organism evidence="2 3">
    <name type="scientific">Arsukibacterium tuosuense</name>
    <dbReference type="NCBI Taxonomy" id="1323745"/>
    <lineage>
        <taxon>Bacteria</taxon>
        <taxon>Pseudomonadati</taxon>
        <taxon>Pseudomonadota</taxon>
        <taxon>Gammaproteobacteria</taxon>
        <taxon>Chromatiales</taxon>
        <taxon>Chromatiaceae</taxon>
        <taxon>Arsukibacterium</taxon>
    </lineage>
</organism>